<protein>
    <recommendedName>
        <fullName evidence="4">DUF5626 domain-containing protein</fullName>
    </recommendedName>
</protein>
<accession>A0ABR6SUC5</accession>
<keyword evidence="1" id="KW-0732">Signal</keyword>
<dbReference type="Proteomes" id="UP000587800">
    <property type="component" value="Unassembled WGS sequence"/>
</dbReference>
<evidence type="ECO:0000313" key="2">
    <source>
        <dbReference type="EMBL" id="MBC1509222.1"/>
    </source>
</evidence>
<name>A0ABR6SUC5_9LIST</name>
<evidence type="ECO:0000256" key="1">
    <source>
        <dbReference type="SAM" id="SignalP"/>
    </source>
</evidence>
<gene>
    <name evidence="2" type="ORF">HCJ59_04825</name>
</gene>
<evidence type="ECO:0000313" key="3">
    <source>
        <dbReference type="Proteomes" id="UP000587800"/>
    </source>
</evidence>
<sequence length="181" mass="19586">MKLLSKLFISLILISIGISFPQGVKAEESTVKIDKASEEVEFSSLSGTEKSYLSSKGFSEEEEYQQTTIIKTPLKAGLMSINAITLTASTKKVGATKGYTIYVITASKSGFLKLNSQLTYGTKRTRSAVLPYKAPKSYGGGIYFDYTGKKKYLPCSVSTQYYTRMGMGTVSAKAGGVTLGR</sequence>
<feature type="signal peptide" evidence="1">
    <location>
        <begin position="1"/>
        <end position="26"/>
    </location>
</feature>
<evidence type="ECO:0008006" key="4">
    <source>
        <dbReference type="Google" id="ProtNLM"/>
    </source>
</evidence>
<proteinExistence type="predicted"/>
<comment type="caution">
    <text evidence="2">The sequence shown here is derived from an EMBL/GenBank/DDBJ whole genome shotgun (WGS) entry which is preliminary data.</text>
</comment>
<organism evidence="2 3">
    <name type="scientific">Listeria immobilis</name>
    <dbReference type="NCBI Taxonomy" id="2713502"/>
    <lineage>
        <taxon>Bacteria</taxon>
        <taxon>Bacillati</taxon>
        <taxon>Bacillota</taxon>
        <taxon>Bacilli</taxon>
        <taxon>Bacillales</taxon>
        <taxon>Listeriaceae</taxon>
        <taxon>Listeria</taxon>
    </lineage>
</organism>
<reference evidence="2 3" key="1">
    <citation type="submission" date="2020-03" db="EMBL/GenBank/DDBJ databases">
        <title>Soil Listeria distribution.</title>
        <authorList>
            <person name="Liao J."/>
            <person name="Wiedmann M."/>
        </authorList>
    </citation>
    <scope>NUCLEOTIDE SEQUENCE [LARGE SCALE GENOMIC DNA]</scope>
    <source>
        <strain evidence="2 3">FSL L7-1515</strain>
    </source>
</reference>
<dbReference type="EMBL" id="JAASUB010000005">
    <property type="protein sequence ID" value="MBC1509222.1"/>
    <property type="molecule type" value="Genomic_DNA"/>
</dbReference>
<keyword evidence="3" id="KW-1185">Reference proteome</keyword>
<dbReference type="RefSeq" id="WP_185395546.1">
    <property type="nucleotide sequence ID" value="NZ_JAASTZ010000004.1"/>
</dbReference>
<feature type="chain" id="PRO_5045360648" description="DUF5626 domain-containing protein" evidence="1">
    <location>
        <begin position="27"/>
        <end position="181"/>
    </location>
</feature>